<keyword evidence="1" id="KW-0812">Transmembrane</keyword>
<gene>
    <name evidence="2" type="ORF">GCM10007901_35760</name>
</gene>
<protein>
    <submittedName>
        <fullName evidence="2">Uncharacterized protein</fullName>
    </submittedName>
</protein>
<feature type="transmembrane region" description="Helical" evidence="1">
    <location>
        <begin position="21"/>
        <end position="38"/>
    </location>
</feature>
<name>A0ABQ5XWC8_9GAMM</name>
<keyword evidence="3" id="KW-1185">Reference proteome</keyword>
<evidence type="ECO:0000256" key="1">
    <source>
        <dbReference type="SAM" id="Phobius"/>
    </source>
</evidence>
<dbReference type="Proteomes" id="UP001156670">
    <property type="component" value="Unassembled WGS sequence"/>
</dbReference>
<keyword evidence="1" id="KW-1133">Transmembrane helix</keyword>
<sequence>MGYWDNSLGQHAAANLLQRDLVQVCIVFWLAFAPWRMLDWGNLWSPSARGWLCSSFEVSEIPSNVNQAPRFGASGLQA</sequence>
<proteinExistence type="predicted"/>
<comment type="caution">
    <text evidence="2">The sequence shown here is derived from an EMBL/GenBank/DDBJ whole genome shotgun (WGS) entry which is preliminary data.</text>
</comment>
<organism evidence="2 3">
    <name type="scientific">Dyella acidisoli</name>
    <dbReference type="NCBI Taxonomy" id="1867834"/>
    <lineage>
        <taxon>Bacteria</taxon>
        <taxon>Pseudomonadati</taxon>
        <taxon>Pseudomonadota</taxon>
        <taxon>Gammaproteobacteria</taxon>
        <taxon>Lysobacterales</taxon>
        <taxon>Rhodanobacteraceae</taxon>
        <taxon>Dyella</taxon>
    </lineage>
</organism>
<evidence type="ECO:0000313" key="3">
    <source>
        <dbReference type="Proteomes" id="UP001156670"/>
    </source>
</evidence>
<dbReference type="EMBL" id="BSOB01000046">
    <property type="protein sequence ID" value="GLQ94624.1"/>
    <property type="molecule type" value="Genomic_DNA"/>
</dbReference>
<evidence type="ECO:0000313" key="2">
    <source>
        <dbReference type="EMBL" id="GLQ94624.1"/>
    </source>
</evidence>
<keyword evidence="1" id="KW-0472">Membrane</keyword>
<accession>A0ABQ5XWC8</accession>
<reference evidence="3" key="1">
    <citation type="journal article" date="2019" name="Int. J. Syst. Evol. Microbiol.">
        <title>The Global Catalogue of Microorganisms (GCM) 10K type strain sequencing project: providing services to taxonomists for standard genome sequencing and annotation.</title>
        <authorList>
            <consortium name="The Broad Institute Genomics Platform"/>
            <consortium name="The Broad Institute Genome Sequencing Center for Infectious Disease"/>
            <person name="Wu L."/>
            <person name="Ma J."/>
        </authorList>
    </citation>
    <scope>NUCLEOTIDE SEQUENCE [LARGE SCALE GENOMIC DNA]</scope>
    <source>
        <strain evidence="3">NBRC 111980</strain>
    </source>
</reference>